<proteinExistence type="predicted"/>
<accession>A0A809SI29</accession>
<keyword evidence="3" id="KW-1185">Reference proteome</keyword>
<dbReference type="KEGG" id="mfel:JPM2_0460"/>
<evidence type="ECO:0000256" key="1">
    <source>
        <dbReference type="SAM" id="SignalP"/>
    </source>
</evidence>
<name>A0A809SI29_9BACT</name>
<dbReference type="EMBL" id="AP022325">
    <property type="protein sequence ID" value="BBU47353.1"/>
    <property type="molecule type" value="Genomic_DNA"/>
</dbReference>
<dbReference type="AlphaFoldDB" id="A0A809SI29"/>
<reference evidence="2 3" key="1">
    <citation type="submission" date="2020-01" db="EMBL/GenBank/DDBJ databases">
        <title>Complete genome sequence of Mycoplasma felis strain Myco-2.</title>
        <authorList>
            <person name="Kinoshita Y."/>
            <person name="Niwa H."/>
            <person name="Uchida-Fujii E."/>
            <person name="Nukada T."/>
        </authorList>
    </citation>
    <scope>NUCLEOTIDE SEQUENCE [LARGE SCALE GENOMIC DNA]</scope>
    <source>
        <strain evidence="2 3">Myco-2</strain>
    </source>
</reference>
<evidence type="ECO:0000313" key="3">
    <source>
        <dbReference type="Proteomes" id="UP000464317"/>
    </source>
</evidence>
<dbReference type="RefSeq" id="WP_161552893.1">
    <property type="nucleotide sequence ID" value="NZ_AP022325.1"/>
</dbReference>
<evidence type="ECO:0008006" key="4">
    <source>
        <dbReference type="Google" id="ProtNLM"/>
    </source>
</evidence>
<feature type="chain" id="PRO_5032814712" description="Lipoprotein" evidence="1">
    <location>
        <begin position="21"/>
        <end position="138"/>
    </location>
</feature>
<dbReference type="Proteomes" id="UP000464317">
    <property type="component" value="Chromosome"/>
</dbReference>
<gene>
    <name evidence="2" type="ORF">JPM2_0460</name>
</gene>
<sequence>MKKYKKLLISMSLISTTAIPTISMSCTNQEKKSNKDKFIDAYTNVIEKATRKTIASFEADAEASAKNEQLIANTRMSLKLQMENALIDVEANHNFTNELAQLKGLENSDYSVLDERFIQKLTELLLTINDNSKPKNDK</sequence>
<keyword evidence="1" id="KW-0732">Signal</keyword>
<feature type="signal peptide" evidence="1">
    <location>
        <begin position="1"/>
        <end position="20"/>
    </location>
</feature>
<evidence type="ECO:0000313" key="2">
    <source>
        <dbReference type="EMBL" id="BBU47353.1"/>
    </source>
</evidence>
<organism evidence="2 3">
    <name type="scientific">Mycoplasmopsis felis</name>
    <dbReference type="NCBI Taxonomy" id="33923"/>
    <lineage>
        <taxon>Bacteria</taxon>
        <taxon>Bacillati</taxon>
        <taxon>Mycoplasmatota</taxon>
        <taxon>Mycoplasmoidales</taxon>
        <taxon>Metamycoplasmataceae</taxon>
        <taxon>Mycoplasmopsis</taxon>
    </lineage>
</organism>
<protein>
    <recommendedName>
        <fullName evidence="4">Lipoprotein</fullName>
    </recommendedName>
</protein>
<dbReference type="PROSITE" id="PS51257">
    <property type="entry name" value="PROKAR_LIPOPROTEIN"/>
    <property type="match status" value="1"/>
</dbReference>